<dbReference type="InterPro" id="IPR025427">
    <property type="entry name" value="DUF4160"/>
</dbReference>
<reference evidence="1 2" key="1">
    <citation type="submission" date="2013-07" db="EMBL/GenBank/DDBJ databases">
        <authorList>
            <person name="Weinstock G."/>
            <person name="Sodergren E."/>
            <person name="Wylie T."/>
            <person name="Fulton L."/>
            <person name="Fulton R."/>
            <person name="Fronick C."/>
            <person name="O'Laughlin M."/>
            <person name="Godfrey J."/>
            <person name="Miner T."/>
            <person name="Herter B."/>
            <person name="Appelbaum E."/>
            <person name="Cordes M."/>
            <person name="Lek S."/>
            <person name="Wollam A."/>
            <person name="Pepin K.H."/>
            <person name="Palsikar V.B."/>
            <person name="Mitreva M."/>
            <person name="Wilson R.K."/>
        </authorList>
    </citation>
    <scope>NUCLEOTIDE SEQUENCE [LARGE SCALE GENOMIC DNA]</scope>
    <source>
        <strain evidence="1 2">ATCC 14940</strain>
    </source>
</reference>
<protein>
    <submittedName>
        <fullName evidence="1">Phage head-tail adaptor</fullName>
    </submittedName>
</protein>
<dbReference type="Proteomes" id="UP000016491">
    <property type="component" value="Unassembled WGS sequence"/>
</dbReference>
<evidence type="ECO:0000313" key="1">
    <source>
        <dbReference type="EMBL" id="ERI75744.1"/>
    </source>
</evidence>
<dbReference type="EMBL" id="AWSU01000236">
    <property type="protein sequence ID" value="ERI75744.1"/>
    <property type="molecule type" value="Genomic_DNA"/>
</dbReference>
<proteinExistence type="predicted"/>
<dbReference type="AlphaFoldDB" id="A0ABC9TVM1"/>
<dbReference type="Pfam" id="PF13711">
    <property type="entry name" value="DUF4160"/>
    <property type="match status" value="1"/>
</dbReference>
<sequence>MNVNYLFYITVHVYAEEKIDDRVLVLHSKNYGIVGKDIIAPLRKINGKEYNIKNVQDTYKVKELWDWIDFKLYGNSLRAEHNDIIDFVQEYNIVEKYLIFNNLRYTIEDTNKPLLYYLHKMGISETEKINIQLLVSSDAGTIFKDDGIRYYIHSKESGKHNTPHVHVDIRHEVSGSFSLIDGSQLSGDGIKKNDVNRIRIMIKSKQKELIEYWNEHTDGLTVDLNQALGLIKY</sequence>
<name>A0ABC9TVM1_CLOSY</name>
<gene>
    <name evidence="1" type="ORF">CLOSYM_03074</name>
</gene>
<organism evidence="1 2">
    <name type="scientific">[Clostridium] symbiosum ATCC 14940</name>
    <dbReference type="NCBI Taxonomy" id="411472"/>
    <lineage>
        <taxon>Bacteria</taxon>
        <taxon>Bacillati</taxon>
        <taxon>Bacillota</taxon>
        <taxon>Clostridia</taxon>
        <taxon>Lachnospirales</taxon>
        <taxon>Lachnospiraceae</taxon>
        <taxon>Otoolea</taxon>
    </lineage>
</organism>
<evidence type="ECO:0000313" key="2">
    <source>
        <dbReference type="Proteomes" id="UP000016491"/>
    </source>
</evidence>
<accession>A0ABC9TVM1</accession>
<comment type="caution">
    <text evidence="1">The sequence shown here is derived from an EMBL/GenBank/DDBJ whole genome shotgun (WGS) entry which is preliminary data.</text>
</comment>